<dbReference type="GO" id="GO:0022857">
    <property type="term" value="F:transmembrane transporter activity"/>
    <property type="evidence" value="ECO:0007669"/>
    <property type="project" value="InterPro"/>
</dbReference>
<dbReference type="STRING" id="1758689.SGUI_3095"/>
<evidence type="ECO:0000256" key="7">
    <source>
        <dbReference type="SAM" id="Phobius"/>
    </source>
</evidence>
<feature type="compositionally biased region" description="Low complexity" evidence="6">
    <location>
        <begin position="1"/>
        <end position="13"/>
    </location>
</feature>
<dbReference type="EMBL" id="CP014989">
    <property type="protein sequence ID" value="ANS80491.1"/>
    <property type="molecule type" value="Genomic_DNA"/>
</dbReference>
<keyword evidence="2" id="KW-1003">Cell membrane</keyword>
<dbReference type="PANTHER" id="PTHR43370">
    <property type="entry name" value="SUGAR ABC TRANSPORTER INTEGRAL MEMBRANE PROTEIN-RELATED"/>
    <property type="match status" value="1"/>
</dbReference>
<feature type="transmembrane region" description="Helical" evidence="7">
    <location>
        <begin position="161"/>
        <end position="183"/>
    </location>
</feature>
<evidence type="ECO:0000256" key="5">
    <source>
        <dbReference type="ARBA" id="ARBA00023136"/>
    </source>
</evidence>
<dbReference type="OrthoDB" id="9792579at2"/>
<feature type="transmembrane region" description="Helical" evidence="7">
    <location>
        <begin position="327"/>
        <end position="346"/>
    </location>
</feature>
<feature type="transmembrane region" description="Helical" evidence="7">
    <location>
        <begin position="189"/>
        <end position="211"/>
    </location>
</feature>
<evidence type="ECO:0000256" key="1">
    <source>
        <dbReference type="ARBA" id="ARBA00004651"/>
    </source>
</evidence>
<dbReference type="GO" id="GO:0005886">
    <property type="term" value="C:plasma membrane"/>
    <property type="evidence" value="ECO:0007669"/>
    <property type="project" value="UniProtKB-SubCell"/>
</dbReference>
<organism evidence="8 9">
    <name type="scientific">Serinicoccus hydrothermalis</name>
    <dbReference type="NCBI Taxonomy" id="1758689"/>
    <lineage>
        <taxon>Bacteria</taxon>
        <taxon>Bacillati</taxon>
        <taxon>Actinomycetota</taxon>
        <taxon>Actinomycetes</taxon>
        <taxon>Micrococcales</taxon>
        <taxon>Ornithinimicrobiaceae</taxon>
        <taxon>Serinicoccus</taxon>
    </lineage>
</organism>
<feature type="region of interest" description="Disordered" evidence="6">
    <location>
        <begin position="1"/>
        <end position="24"/>
    </location>
</feature>
<protein>
    <submittedName>
        <fullName evidence="8">Ribose ABC transport system, permease protein RbsC</fullName>
    </submittedName>
</protein>
<evidence type="ECO:0000313" key="9">
    <source>
        <dbReference type="Proteomes" id="UP000092482"/>
    </source>
</evidence>
<feature type="transmembrane region" description="Helical" evidence="7">
    <location>
        <begin position="71"/>
        <end position="93"/>
    </location>
</feature>
<dbReference type="Proteomes" id="UP000092482">
    <property type="component" value="Chromosome"/>
</dbReference>
<feature type="transmembrane region" description="Helical" evidence="7">
    <location>
        <begin position="276"/>
        <end position="293"/>
    </location>
</feature>
<dbReference type="RefSeq" id="WP_066641858.1">
    <property type="nucleotide sequence ID" value="NZ_CP014989.1"/>
</dbReference>
<feature type="transmembrane region" description="Helical" evidence="7">
    <location>
        <begin position="358"/>
        <end position="381"/>
    </location>
</feature>
<evidence type="ECO:0000256" key="2">
    <source>
        <dbReference type="ARBA" id="ARBA00022475"/>
    </source>
</evidence>
<name>A0A1B1NGG0_9MICO</name>
<keyword evidence="3 7" id="KW-0812">Transmembrane</keyword>
<gene>
    <name evidence="8" type="ORF">SGUI_3095</name>
</gene>
<comment type="subcellular location">
    <subcellularLocation>
        <location evidence="1">Cell membrane</location>
        <topology evidence="1">Multi-pass membrane protein</topology>
    </subcellularLocation>
</comment>
<evidence type="ECO:0000256" key="6">
    <source>
        <dbReference type="SAM" id="MobiDB-lite"/>
    </source>
</evidence>
<feature type="transmembrane region" description="Helical" evidence="7">
    <location>
        <begin position="402"/>
        <end position="422"/>
    </location>
</feature>
<reference evidence="8 9" key="1">
    <citation type="submission" date="2016-03" db="EMBL/GenBank/DDBJ databases">
        <title>Shallow-sea hydrothermal system.</title>
        <authorList>
            <person name="Tang K."/>
        </authorList>
    </citation>
    <scope>NUCLEOTIDE SEQUENCE [LARGE SCALE GENOMIC DNA]</scope>
    <source>
        <strain evidence="8 9">JLT9</strain>
    </source>
</reference>
<feature type="transmembrane region" description="Helical" evidence="7">
    <location>
        <begin position="31"/>
        <end position="51"/>
    </location>
</feature>
<keyword evidence="5 7" id="KW-0472">Membrane</keyword>
<dbReference type="InterPro" id="IPR001851">
    <property type="entry name" value="ABC_transp_permease"/>
</dbReference>
<evidence type="ECO:0000256" key="4">
    <source>
        <dbReference type="ARBA" id="ARBA00022989"/>
    </source>
</evidence>
<dbReference type="PANTHER" id="PTHR43370:SF1">
    <property type="entry name" value="GUANOSINE ABC TRANSPORTER PERMEASE PROTEIN NUPQ"/>
    <property type="match status" value="1"/>
</dbReference>
<dbReference type="AlphaFoldDB" id="A0A1B1NGG0"/>
<feature type="transmembrane region" description="Helical" evidence="7">
    <location>
        <begin position="105"/>
        <end position="124"/>
    </location>
</feature>
<dbReference type="PATRIC" id="fig|1758689.4.peg.3223"/>
<dbReference type="KEGG" id="serj:SGUI_3095"/>
<evidence type="ECO:0000313" key="8">
    <source>
        <dbReference type="EMBL" id="ANS80491.1"/>
    </source>
</evidence>
<dbReference type="CDD" id="cd06580">
    <property type="entry name" value="TM_PBP1_transp_TpRbsC_like"/>
    <property type="match status" value="1"/>
</dbReference>
<feature type="transmembrane region" description="Helical" evidence="7">
    <location>
        <begin position="218"/>
        <end position="240"/>
    </location>
</feature>
<keyword evidence="4 7" id="KW-1133">Transmembrane helix</keyword>
<keyword evidence="9" id="KW-1185">Reference proteome</keyword>
<accession>A0A1B1NGG0</accession>
<evidence type="ECO:0000256" key="3">
    <source>
        <dbReference type="ARBA" id="ARBA00022692"/>
    </source>
</evidence>
<feature type="transmembrane region" description="Helical" evidence="7">
    <location>
        <begin position="130"/>
        <end position="149"/>
    </location>
</feature>
<sequence length="435" mass="45642">MSTPTQAPAPATPSDGEEPTRGRPKVGLKTTVVYALAALVTLFAWVLDTPADARTTFQFGTGGDLFRIPNIPLPALATLVVLLVVMLGATVFSWVRWRARRPVPVWLHVVVGAAFVFSFLTFVGAGRSTVIPMVSLLAGALALSVPLVFGAMSGVICERSGIINIAIEGQLLFGAFAGAVVASAAGSPYLGLVAAPVGGAMVGAALAWFSVSFRVNQIIVGVVLNTLIIGLTGFLFSTVLSDNKALWNSRMPLPEIRIPLLADIPVIGPVLFNQTILVYLMYVLVVGLQFMLFRSRWGLRTRAVGEHPKAADTVGIKVNVRRVWNTILGGAIAGLGGAFFTVGSGLAFGREMSAGQGYIALAAMILGKWNPWGAVMAALLFGFSKNLGNVLSTIGSGVPSELLLMLPYVITILAVAGFVGRVRPPAAEGVPYTKS</sequence>
<proteinExistence type="predicted"/>
<dbReference type="Pfam" id="PF02653">
    <property type="entry name" value="BPD_transp_2"/>
    <property type="match status" value="1"/>
</dbReference>